<sequence length="169" mass="17959">MPIDATTPTPAARRAMQARYAGLSPRQARAVQKELLIARAALERLSIAEASTDLRGDLSGLGVFGLIGRLFGRSRSAETGLGTLLSAVPAFMQPAIRAVLPLLSRHPLFAGVVSLLVGASQGGALQKAGKSAKWAGLAVVALKTLGWARRAQSWRTQRQARKAARRREV</sequence>
<dbReference type="PATRIC" id="fig|28092.6.peg.2283"/>
<dbReference type="AlphaFoldDB" id="A0A0F5K1Y7"/>
<dbReference type="RefSeq" id="WP_024902110.1">
    <property type="nucleotide sequence ID" value="NZ_CADFGU010000001.1"/>
</dbReference>
<protein>
    <recommendedName>
        <fullName evidence="3">DUF3318 domain-containing protein</fullName>
    </recommendedName>
</protein>
<evidence type="ECO:0000313" key="2">
    <source>
        <dbReference type="Proteomes" id="UP000033618"/>
    </source>
</evidence>
<dbReference type="EMBL" id="LAQU01000007">
    <property type="protein sequence ID" value="KKB63904.1"/>
    <property type="molecule type" value="Genomic_DNA"/>
</dbReference>
<accession>A0A0F5K1Y7</accession>
<evidence type="ECO:0000313" key="1">
    <source>
        <dbReference type="EMBL" id="KKB63904.1"/>
    </source>
</evidence>
<gene>
    <name evidence="1" type="ORF">WM40_09695</name>
</gene>
<organism evidence="1 2">
    <name type="scientific">Robbsia andropogonis</name>
    <dbReference type="NCBI Taxonomy" id="28092"/>
    <lineage>
        <taxon>Bacteria</taxon>
        <taxon>Pseudomonadati</taxon>
        <taxon>Pseudomonadota</taxon>
        <taxon>Betaproteobacteria</taxon>
        <taxon>Burkholderiales</taxon>
        <taxon>Burkholderiaceae</taxon>
        <taxon>Robbsia</taxon>
    </lineage>
</organism>
<proteinExistence type="predicted"/>
<reference evidence="1 2" key="1">
    <citation type="submission" date="2015-03" db="EMBL/GenBank/DDBJ databases">
        <title>Draft Genome Sequence of Burkholderia andropogonis type strain ICMP2807, isolated from Sorghum bicolor.</title>
        <authorList>
            <person name="Lopes-Santos L."/>
            <person name="Castro D.B."/>
            <person name="Ottoboni L.M."/>
            <person name="Park D."/>
            <person name="Weirc B.S."/>
            <person name="Destefano S.A."/>
        </authorList>
    </citation>
    <scope>NUCLEOTIDE SEQUENCE [LARGE SCALE GENOMIC DNA]</scope>
    <source>
        <strain evidence="1 2">ICMP2807</strain>
    </source>
</reference>
<name>A0A0F5K1Y7_9BURK</name>
<dbReference type="STRING" id="28092.WM40_09695"/>
<comment type="caution">
    <text evidence="1">The sequence shown here is derived from an EMBL/GenBank/DDBJ whole genome shotgun (WGS) entry which is preliminary data.</text>
</comment>
<dbReference type="Proteomes" id="UP000033618">
    <property type="component" value="Unassembled WGS sequence"/>
</dbReference>
<keyword evidence="2" id="KW-1185">Reference proteome</keyword>
<evidence type="ECO:0008006" key="3">
    <source>
        <dbReference type="Google" id="ProtNLM"/>
    </source>
</evidence>